<proteinExistence type="predicted"/>
<feature type="compositionally biased region" description="Low complexity" evidence="1">
    <location>
        <begin position="1"/>
        <end position="11"/>
    </location>
</feature>
<dbReference type="EMBL" id="KZ997344">
    <property type="protein sequence ID" value="RKO87538.1"/>
    <property type="molecule type" value="Genomic_DNA"/>
</dbReference>
<feature type="region of interest" description="Disordered" evidence="1">
    <location>
        <begin position="1"/>
        <end position="65"/>
    </location>
</feature>
<accession>A0A4P9W8W6</accession>
<keyword evidence="3" id="KW-1185">Reference proteome</keyword>
<dbReference type="Proteomes" id="UP000269721">
    <property type="component" value="Unassembled WGS sequence"/>
</dbReference>
<organism evidence="2 3">
    <name type="scientific">Blyttiomyces helicus</name>
    <dbReference type="NCBI Taxonomy" id="388810"/>
    <lineage>
        <taxon>Eukaryota</taxon>
        <taxon>Fungi</taxon>
        <taxon>Fungi incertae sedis</taxon>
        <taxon>Chytridiomycota</taxon>
        <taxon>Chytridiomycota incertae sedis</taxon>
        <taxon>Chytridiomycetes</taxon>
        <taxon>Chytridiomycetes incertae sedis</taxon>
        <taxon>Blyttiomyces</taxon>
    </lineage>
</organism>
<evidence type="ECO:0000256" key="1">
    <source>
        <dbReference type="SAM" id="MobiDB-lite"/>
    </source>
</evidence>
<gene>
    <name evidence="2" type="ORF">BDK51DRAFT_41735</name>
</gene>
<protein>
    <submittedName>
        <fullName evidence="2">Uncharacterized protein</fullName>
    </submittedName>
</protein>
<evidence type="ECO:0000313" key="2">
    <source>
        <dbReference type="EMBL" id="RKO87538.1"/>
    </source>
</evidence>
<evidence type="ECO:0000313" key="3">
    <source>
        <dbReference type="Proteomes" id="UP000269721"/>
    </source>
</evidence>
<reference evidence="3" key="1">
    <citation type="journal article" date="2018" name="Nat. Microbiol.">
        <title>Leveraging single-cell genomics to expand the fungal tree of life.</title>
        <authorList>
            <person name="Ahrendt S.R."/>
            <person name="Quandt C.A."/>
            <person name="Ciobanu D."/>
            <person name="Clum A."/>
            <person name="Salamov A."/>
            <person name="Andreopoulos B."/>
            <person name="Cheng J.F."/>
            <person name="Woyke T."/>
            <person name="Pelin A."/>
            <person name="Henrissat B."/>
            <person name="Reynolds N.K."/>
            <person name="Benny G.L."/>
            <person name="Smith M.E."/>
            <person name="James T.Y."/>
            <person name="Grigoriev I.V."/>
        </authorList>
    </citation>
    <scope>NUCLEOTIDE SEQUENCE [LARGE SCALE GENOMIC DNA]</scope>
</reference>
<sequence>MSTGLLRSSARQLRRRHHPDLRARSPEDPLQSAHRCYLPRRRFRPPAPPGSATAASPPYPARTTCSPSAAASALRHLLRWLRAFNGDDLNGYGSRSALLSCTHLSKAWGLIATEELWRSVDFPYEQDAMGILVAAISRGARSSLVAQALRPPFIRPKLLYWKGDAEQVAANCPNLKVPKGMLAEPEHVTAFAADCRHLASVYFAFETVTDDAELNSTPQLPKIRRARSLQHIGYGLDNFRSRILLPLKDAPALR</sequence>
<dbReference type="AlphaFoldDB" id="A0A4P9W8W6"/>
<name>A0A4P9W8W6_9FUNG</name>